<evidence type="ECO:0000256" key="7">
    <source>
        <dbReference type="ARBA" id="ARBA00033382"/>
    </source>
</evidence>
<dbReference type="InterPro" id="IPR001279">
    <property type="entry name" value="Metallo-B-lactamas"/>
</dbReference>
<keyword evidence="5" id="KW-0378">Hydrolase</keyword>
<evidence type="ECO:0000256" key="6">
    <source>
        <dbReference type="ARBA" id="ARBA00022833"/>
    </source>
</evidence>
<comment type="cofactor">
    <cofactor evidence="1">
        <name>Zn(2+)</name>
        <dbReference type="ChEBI" id="CHEBI:29105"/>
    </cofactor>
</comment>
<dbReference type="FunFam" id="1.10.10.10:FF:000328">
    <property type="entry name" value="Lactamase beta 2"/>
    <property type="match status" value="1"/>
</dbReference>
<evidence type="ECO:0000259" key="8">
    <source>
        <dbReference type="SMART" id="SM00849"/>
    </source>
</evidence>
<evidence type="ECO:0000256" key="2">
    <source>
        <dbReference type="ARBA" id="ARBA00006759"/>
    </source>
</evidence>
<dbReference type="InterPro" id="IPR036388">
    <property type="entry name" value="WH-like_DNA-bd_sf"/>
</dbReference>
<dbReference type="InterPro" id="IPR041516">
    <property type="entry name" value="LACTB2_WH"/>
</dbReference>
<evidence type="ECO:0000313" key="10">
    <source>
        <dbReference type="Proteomes" id="UP000224634"/>
    </source>
</evidence>
<dbReference type="CDD" id="cd07722">
    <property type="entry name" value="LACTB2-like_MBL-fold"/>
    <property type="match status" value="1"/>
</dbReference>
<dbReference type="Proteomes" id="UP000224634">
    <property type="component" value="Unassembled WGS sequence"/>
</dbReference>
<organism evidence="9 10">
    <name type="scientific">Polytolypa hystricis (strain UAMH7299)</name>
    <dbReference type="NCBI Taxonomy" id="1447883"/>
    <lineage>
        <taxon>Eukaryota</taxon>
        <taxon>Fungi</taxon>
        <taxon>Dikarya</taxon>
        <taxon>Ascomycota</taxon>
        <taxon>Pezizomycotina</taxon>
        <taxon>Eurotiomycetes</taxon>
        <taxon>Eurotiomycetidae</taxon>
        <taxon>Onygenales</taxon>
        <taxon>Onygenales incertae sedis</taxon>
        <taxon>Polytolypa</taxon>
    </lineage>
</organism>
<dbReference type="Gene3D" id="3.60.15.10">
    <property type="entry name" value="Ribonuclease Z/Hydroxyacylglutathione hydrolase-like"/>
    <property type="match status" value="1"/>
</dbReference>
<evidence type="ECO:0000313" key="9">
    <source>
        <dbReference type="EMBL" id="PGH26596.1"/>
    </source>
</evidence>
<dbReference type="OrthoDB" id="17458at2759"/>
<keyword evidence="4" id="KW-0479">Metal-binding</keyword>
<dbReference type="EMBL" id="PDNA01000015">
    <property type="protein sequence ID" value="PGH26596.1"/>
    <property type="molecule type" value="Genomic_DNA"/>
</dbReference>
<sequence length="300" mass="32903">MAVPLPEVERLSASVVRILAGNPGKVIPGTNTYLIGRGPQRLLIDTGEGRPSWQAAIRSVLTAENATIQQALITHWHTDHTYGIPDLLKICPGVKIYKNDPDDGQLEIRDGQVFKTEGATLTALHTPGHTTDHVAFLFEEENAMFTGDNVLGHGTAVFEELSTYLRSLEKMHKLSQGRAYPGHGAVIEDCKSKVTEYIQHRRQREDEVLRVLRLGTLDGAASPPAAAAARGKEVSPDRTSGLWTPIELVKAIYRAVPEELHLPASNGVIQVLMKLEQEGKVTHELQSGRWGIARSERPAL</sequence>
<evidence type="ECO:0000256" key="3">
    <source>
        <dbReference type="ARBA" id="ARBA00018739"/>
    </source>
</evidence>
<dbReference type="GO" id="GO:0046872">
    <property type="term" value="F:metal ion binding"/>
    <property type="evidence" value="ECO:0007669"/>
    <property type="project" value="UniProtKB-KW"/>
</dbReference>
<dbReference type="SUPFAM" id="SSF56281">
    <property type="entry name" value="Metallo-hydrolase/oxidoreductase"/>
    <property type="match status" value="1"/>
</dbReference>
<dbReference type="PANTHER" id="PTHR23131">
    <property type="entry name" value="ENDORIBONUCLEASE LACTB2"/>
    <property type="match status" value="1"/>
</dbReference>
<dbReference type="Gene3D" id="1.10.10.10">
    <property type="entry name" value="Winged helix-like DNA-binding domain superfamily/Winged helix DNA-binding domain"/>
    <property type="match status" value="1"/>
</dbReference>
<dbReference type="GO" id="GO:0016787">
    <property type="term" value="F:hydrolase activity"/>
    <property type="evidence" value="ECO:0007669"/>
    <property type="project" value="UniProtKB-KW"/>
</dbReference>
<dbReference type="Pfam" id="PF00753">
    <property type="entry name" value="Lactamase_B"/>
    <property type="match status" value="2"/>
</dbReference>
<feature type="domain" description="Metallo-beta-lactamase" evidence="8">
    <location>
        <begin position="29"/>
        <end position="183"/>
    </location>
</feature>
<comment type="caution">
    <text evidence="9">The sequence shown here is derived from an EMBL/GenBank/DDBJ whole genome shotgun (WGS) entry which is preliminary data.</text>
</comment>
<dbReference type="PANTHER" id="PTHR23131:SF0">
    <property type="entry name" value="ENDORIBONUCLEASE LACTB2"/>
    <property type="match status" value="1"/>
</dbReference>
<dbReference type="STRING" id="1447883.A0A2B7YY42"/>
<dbReference type="SMART" id="SM00849">
    <property type="entry name" value="Lactamase_B"/>
    <property type="match status" value="1"/>
</dbReference>
<name>A0A2B7YY42_POLH7</name>
<dbReference type="InterPro" id="IPR036866">
    <property type="entry name" value="RibonucZ/Hydroxyglut_hydro"/>
</dbReference>
<protein>
    <recommendedName>
        <fullName evidence="3">Lactamase-like protein nscB</fullName>
    </recommendedName>
    <alternativeName>
        <fullName evidence="7">Neosartoricin B biosynthesis protein B</fullName>
    </alternativeName>
</protein>
<dbReference type="InterPro" id="IPR047921">
    <property type="entry name" value="LACTB2-like_MBL-fold"/>
</dbReference>
<keyword evidence="10" id="KW-1185">Reference proteome</keyword>
<evidence type="ECO:0000256" key="1">
    <source>
        <dbReference type="ARBA" id="ARBA00001947"/>
    </source>
</evidence>
<dbReference type="Pfam" id="PF17778">
    <property type="entry name" value="WHD_BLACT"/>
    <property type="match status" value="1"/>
</dbReference>
<reference evidence="9 10" key="1">
    <citation type="submission" date="2017-10" db="EMBL/GenBank/DDBJ databases">
        <title>Comparative genomics in systemic dimorphic fungi from Ajellomycetaceae.</title>
        <authorList>
            <person name="Munoz J.F."/>
            <person name="Mcewen J.G."/>
            <person name="Clay O.K."/>
            <person name="Cuomo C.A."/>
        </authorList>
    </citation>
    <scope>NUCLEOTIDE SEQUENCE [LARGE SCALE GENOMIC DNA]</scope>
    <source>
        <strain evidence="9 10">UAMH7299</strain>
    </source>
</reference>
<evidence type="ECO:0000256" key="5">
    <source>
        <dbReference type="ARBA" id="ARBA00022801"/>
    </source>
</evidence>
<proteinExistence type="inferred from homology"/>
<comment type="similarity">
    <text evidence="2">Belongs to the metallo-beta-lactamase superfamily. Glyoxalase II family.</text>
</comment>
<gene>
    <name evidence="9" type="ORF">AJ80_01725</name>
</gene>
<keyword evidence="6" id="KW-0862">Zinc</keyword>
<evidence type="ECO:0000256" key="4">
    <source>
        <dbReference type="ARBA" id="ARBA00022723"/>
    </source>
</evidence>
<dbReference type="AlphaFoldDB" id="A0A2B7YY42"/>
<dbReference type="GO" id="GO:0044550">
    <property type="term" value="P:secondary metabolite biosynthetic process"/>
    <property type="evidence" value="ECO:0007669"/>
    <property type="project" value="TreeGrafter"/>
</dbReference>
<dbReference type="FunFam" id="3.60.15.10:FF:000041">
    <property type="entry name" value="Metallo-beta-lactamase domain protein"/>
    <property type="match status" value="1"/>
</dbReference>
<accession>A0A2B7YY42</accession>
<dbReference type="InterPro" id="IPR050662">
    <property type="entry name" value="Sec-metab_biosynth-thioest"/>
</dbReference>